<keyword evidence="4 7" id="KW-1133">Transmembrane helix</keyword>
<gene>
    <name evidence="8" type="ORF">Slin15195_G118440</name>
</gene>
<keyword evidence="5 7" id="KW-0472">Membrane</keyword>
<dbReference type="Proteomes" id="UP001056384">
    <property type="component" value="Chromosome 11"/>
</dbReference>
<reference evidence="8" key="1">
    <citation type="submission" date="2022-06" db="EMBL/GenBank/DDBJ databases">
        <title>Complete genome sequences of two strains of the flax pathogen Septoria linicola.</title>
        <authorList>
            <person name="Lapalu N."/>
            <person name="Simon A."/>
            <person name="Demenou B."/>
            <person name="Paumier D."/>
            <person name="Guillot M.-P."/>
            <person name="Gout L."/>
            <person name="Valade R."/>
        </authorList>
    </citation>
    <scope>NUCLEOTIDE SEQUENCE</scope>
    <source>
        <strain evidence="8">SE15195</strain>
    </source>
</reference>
<protein>
    <submittedName>
        <fullName evidence="8">MFS transporter superfamily</fullName>
    </submittedName>
</protein>
<accession>A0A9Q9B5C0</accession>
<evidence type="ECO:0000256" key="7">
    <source>
        <dbReference type="SAM" id="Phobius"/>
    </source>
</evidence>
<dbReference type="GO" id="GO:0016020">
    <property type="term" value="C:membrane"/>
    <property type="evidence" value="ECO:0007669"/>
    <property type="project" value="UniProtKB-SubCell"/>
</dbReference>
<feature type="transmembrane region" description="Helical" evidence="7">
    <location>
        <begin position="92"/>
        <end position="115"/>
    </location>
</feature>
<feature type="transmembrane region" description="Helical" evidence="7">
    <location>
        <begin position="127"/>
        <end position="146"/>
    </location>
</feature>
<evidence type="ECO:0000256" key="6">
    <source>
        <dbReference type="SAM" id="MobiDB-lite"/>
    </source>
</evidence>
<dbReference type="OrthoDB" id="3639251at2759"/>
<evidence type="ECO:0000256" key="5">
    <source>
        <dbReference type="ARBA" id="ARBA00023136"/>
    </source>
</evidence>
<evidence type="ECO:0000256" key="3">
    <source>
        <dbReference type="ARBA" id="ARBA00022692"/>
    </source>
</evidence>
<dbReference type="AlphaFoldDB" id="A0A9Q9B5C0"/>
<organism evidence="8 9">
    <name type="scientific">Septoria linicola</name>
    <dbReference type="NCBI Taxonomy" id="215465"/>
    <lineage>
        <taxon>Eukaryota</taxon>
        <taxon>Fungi</taxon>
        <taxon>Dikarya</taxon>
        <taxon>Ascomycota</taxon>
        <taxon>Pezizomycotina</taxon>
        <taxon>Dothideomycetes</taxon>
        <taxon>Dothideomycetidae</taxon>
        <taxon>Mycosphaerellales</taxon>
        <taxon>Mycosphaerellaceae</taxon>
        <taxon>Septoria</taxon>
    </lineage>
</organism>
<evidence type="ECO:0000256" key="1">
    <source>
        <dbReference type="ARBA" id="ARBA00004141"/>
    </source>
</evidence>
<dbReference type="PANTHER" id="PTHR43791">
    <property type="entry name" value="PERMEASE-RELATED"/>
    <property type="match status" value="1"/>
</dbReference>
<feature type="transmembrane region" description="Helical" evidence="7">
    <location>
        <begin position="31"/>
        <end position="50"/>
    </location>
</feature>
<dbReference type="GO" id="GO:0022857">
    <property type="term" value="F:transmembrane transporter activity"/>
    <property type="evidence" value="ECO:0007669"/>
    <property type="project" value="TreeGrafter"/>
</dbReference>
<sequence length="177" mass="19854">MLNYLPIAGQAAQLIAELLFSGFSDYFGSRLPFLLLHSAINITSLTILTVRPESEGAYMAGWYLNYLGAVSTMLLCAWASSNLQHEPQVRTVLFASGTIIAYLLSAFVPLAAYPASEAPYWRIGAKLYLGFACVAVAIFIGIWFAFRSEDKRKERRKEEEREGREVQQQSNTTREDQ</sequence>
<evidence type="ECO:0000256" key="4">
    <source>
        <dbReference type="ARBA" id="ARBA00022989"/>
    </source>
</evidence>
<dbReference type="SUPFAM" id="SSF103473">
    <property type="entry name" value="MFS general substrate transporter"/>
    <property type="match status" value="1"/>
</dbReference>
<feature type="compositionally biased region" description="Basic and acidic residues" evidence="6">
    <location>
        <begin position="154"/>
        <end position="165"/>
    </location>
</feature>
<name>A0A9Q9B5C0_9PEZI</name>
<dbReference type="PANTHER" id="PTHR43791:SF39">
    <property type="entry name" value="TRANSPORTER LIZ1_SEO1, PUTATIVE (AFU_ORTHOLOGUE AFUA_3G00980)-RELATED"/>
    <property type="match status" value="1"/>
</dbReference>
<evidence type="ECO:0000313" key="9">
    <source>
        <dbReference type="Proteomes" id="UP001056384"/>
    </source>
</evidence>
<keyword evidence="3 7" id="KW-0812">Transmembrane</keyword>
<dbReference type="InterPro" id="IPR036259">
    <property type="entry name" value="MFS_trans_sf"/>
</dbReference>
<feature type="compositionally biased region" description="Polar residues" evidence="6">
    <location>
        <begin position="166"/>
        <end position="177"/>
    </location>
</feature>
<evidence type="ECO:0000313" key="8">
    <source>
        <dbReference type="EMBL" id="USW58525.1"/>
    </source>
</evidence>
<keyword evidence="2" id="KW-0813">Transport</keyword>
<keyword evidence="9" id="KW-1185">Reference proteome</keyword>
<comment type="subcellular location">
    <subcellularLocation>
        <location evidence="1">Membrane</location>
        <topology evidence="1">Multi-pass membrane protein</topology>
    </subcellularLocation>
</comment>
<dbReference type="EMBL" id="CP099428">
    <property type="protein sequence ID" value="USW58525.1"/>
    <property type="molecule type" value="Genomic_DNA"/>
</dbReference>
<dbReference type="Gene3D" id="1.20.1250.20">
    <property type="entry name" value="MFS general substrate transporter like domains"/>
    <property type="match status" value="1"/>
</dbReference>
<feature type="region of interest" description="Disordered" evidence="6">
    <location>
        <begin position="154"/>
        <end position="177"/>
    </location>
</feature>
<proteinExistence type="predicted"/>
<feature type="transmembrane region" description="Helical" evidence="7">
    <location>
        <begin position="62"/>
        <end position="80"/>
    </location>
</feature>
<evidence type="ECO:0000256" key="2">
    <source>
        <dbReference type="ARBA" id="ARBA00022448"/>
    </source>
</evidence>